<evidence type="ECO:0000313" key="1">
    <source>
        <dbReference type="EMBL" id="PKI53753.1"/>
    </source>
</evidence>
<sequence length="94" mass="10250">MKINKKQTSSRALQLSLRDIPFHGIVDGSRARRLWGRSRDRRVEVVGSSLGRGSAIEVRSSSSEVEIMSSSFEVEVKSSSSEVGESARGRGLEG</sequence>
<organism evidence="1 2">
    <name type="scientific">Punica granatum</name>
    <name type="common">Pomegranate</name>
    <dbReference type="NCBI Taxonomy" id="22663"/>
    <lineage>
        <taxon>Eukaryota</taxon>
        <taxon>Viridiplantae</taxon>
        <taxon>Streptophyta</taxon>
        <taxon>Embryophyta</taxon>
        <taxon>Tracheophyta</taxon>
        <taxon>Spermatophyta</taxon>
        <taxon>Magnoliopsida</taxon>
        <taxon>eudicotyledons</taxon>
        <taxon>Gunneridae</taxon>
        <taxon>Pentapetalae</taxon>
        <taxon>rosids</taxon>
        <taxon>malvids</taxon>
        <taxon>Myrtales</taxon>
        <taxon>Lythraceae</taxon>
        <taxon>Punica</taxon>
    </lineage>
</organism>
<gene>
    <name evidence="1" type="ORF">CRG98_025883</name>
</gene>
<proteinExistence type="predicted"/>
<dbReference type="Proteomes" id="UP000233551">
    <property type="component" value="Unassembled WGS sequence"/>
</dbReference>
<name>A0A2I0JCL0_PUNGR</name>
<keyword evidence="2" id="KW-1185">Reference proteome</keyword>
<dbReference type="AlphaFoldDB" id="A0A2I0JCL0"/>
<evidence type="ECO:0000313" key="2">
    <source>
        <dbReference type="Proteomes" id="UP000233551"/>
    </source>
</evidence>
<reference evidence="1 2" key="1">
    <citation type="submission" date="2017-11" db="EMBL/GenBank/DDBJ databases">
        <title>De-novo sequencing of pomegranate (Punica granatum L.) genome.</title>
        <authorList>
            <person name="Akparov Z."/>
            <person name="Amiraslanov A."/>
            <person name="Hajiyeva S."/>
            <person name="Abbasov M."/>
            <person name="Kaur K."/>
            <person name="Hamwieh A."/>
            <person name="Solovyev V."/>
            <person name="Salamov A."/>
            <person name="Braich B."/>
            <person name="Kosarev P."/>
            <person name="Mahmoud A."/>
            <person name="Hajiyev E."/>
            <person name="Babayeva S."/>
            <person name="Izzatullayeva V."/>
            <person name="Mammadov A."/>
            <person name="Mammadov A."/>
            <person name="Sharifova S."/>
            <person name="Ojaghi J."/>
            <person name="Eynullazada K."/>
            <person name="Bayramov B."/>
            <person name="Abdulazimova A."/>
            <person name="Shahmuradov I."/>
        </authorList>
    </citation>
    <scope>NUCLEOTIDE SEQUENCE [LARGE SCALE GENOMIC DNA]</scope>
    <source>
        <strain evidence="2">cv. AG2017</strain>
        <tissue evidence="1">Leaf</tissue>
    </source>
</reference>
<protein>
    <submittedName>
        <fullName evidence="1">Uncharacterized protein</fullName>
    </submittedName>
</protein>
<accession>A0A2I0JCL0</accession>
<comment type="caution">
    <text evidence="1">The sequence shown here is derived from an EMBL/GenBank/DDBJ whole genome shotgun (WGS) entry which is preliminary data.</text>
</comment>
<dbReference type="EMBL" id="PGOL01001841">
    <property type="protein sequence ID" value="PKI53753.1"/>
    <property type="molecule type" value="Genomic_DNA"/>
</dbReference>